<dbReference type="AlphaFoldDB" id="A0AAJ2U200"/>
<sequence length="71" mass="8272">MLTHYLEDHFGIYKEDEIISPKTNKKVPVHRIIHMLEEKGMLQQVSHTIKAIQSLGRKGVITYLSKLIDQE</sequence>
<dbReference type="Proteomes" id="UP001285636">
    <property type="component" value="Unassembled WGS sequence"/>
</dbReference>
<name>A0AAJ2U200_ALKPS</name>
<organism evidence="1 2">
    <name type="scientific">Alkalihalophilus pseudofirmus</name>
    <name type="common">Bacillus pseudofirmus</name>
    <dbReference type="NCBI Taxonomy" id="79885"/>
    <lineage>
        <taxon>Bacteria</taxon>
        <taxon>Bacillati</taxon>
        <taxon>Bacillota</taxon>
        <taxon>Bacilli</taxon>
        <taxon>Bacillales</taxon>
        <taxon>Bacillaceae</taxon>
        <taxon>Alkalihalophilus</taxon>
    </lineage>
</organism>
<protein>
    <submittedName>
        <fullName evidence="1">Uncharacterized protein</fullName>
    </submittedName>
</protein>
<evidence type="ECO:0000313" key="2">
    <source>
        <dbReference type="Proteomes" id="UP001285636"/>
    </source>
</evidence>
<accession>A0AAJ2U200</accession>
<comment type="caution">
    <text evidence="1">The sequence shown here is derived from an EMBL/GenBank/DDBJ whole genome shotgun (WGS) entry which is preliminary data.</text>
</comment>
<proteinExistence type="predicted"/>
<gene>
    <name evidence="1" type="ORF">RYX45_16445</name>
</gene>
<reference evidence="1" key="1">
    <citation type="submission" date="2023-10" db="EMBL/GenBank/DDBJ databases">
        <title>Screening of Alkalihalophilus pseudofirmusBZ-TG-HK211 and Its Alleviation of Salt Stress on Rapeseed Growth.</title>
        <authorList>
            <person name="Zhao B."/>
            <person name="Guo T."/>
        </authorList>
    </citation>
    <scope>NUCLEOTIDE SEQUENCE</scope>
    <source>
        <strain evidence="1">BZ-TG-HK211</strain>
    </source>
</reference>
<dbReference type="EMBL" id="JAWJAY010000004">
    <property type="protein sequence ID" value="MDV2886784.1"/>
    <property type="molecule type" value="Genomic_DNA"/>
</dbReference>
<evidence type="ECO:0000313" key="1">
    <source>
        <dbReference type="EMBL" id="MDV2886784.1"/>
    </source>
</evidence>
<dbReference type="RefSeq" id="WP_289235642.1">
    <property type="nucleotide sequence ID" value="NZ_CP117835.1"/>
</dbReference>